<dbReference type="PANTHER" id="PTHR42756:SF1">
    <property type="entry name" value="TRANSCRIPTIONAL REPRESSOR OF EMRAB OPERON"/>
    <property type="match status" value="1"/>
</dbReference>
<dbReference type="InterPro" id="IPR000835">
    <property type="entry name" value="HTH_MarR-typ"/>
</dbReference>
<keyword evidence="2" id="KW-0238">DNA-binding</keyword>
<comment type="caution">
    <text evidence="5">The sequence shown here is derived from an EMBL/GenBank/DDBJ whole genome shotgun (WGS) entry which is preliminary data.</text>
</comment>
<evidence type="ECO:0000259" key="4">
    <source>
        <dbReference type="PROSITE" id="PS50995"/>
    </source>
</evidence>
<keyword evidence="6" id="KW-1185">Reference proteome</keyword>
<dbReference type="PRINTS" id="PR00598">
    <property type="entry name" value="HTHMARR"/>
</dbReference>
<feature type="domain" description="HTH marR-type" evidence="4">
    <location>
        <begin position="14"/>
        <end position="149"/>
    </location>
</feature>
<accession>A0ABR9EZK8</accession>
<sequence length="162" mass="18430">MTDKGFSMLEEVFSSDLCYLMAMSHIVLANNQVTSRFIEKNYDMPVNAWSTLYAVTYFPGILAKDVQILFPRPQNSISRAIKLLENRCLIKREVDNNDTRAKQLFPTTEGVALLSEIKNKVVRRQEEVFGALTDLERKTFLSLCRKIINSGALNDSSALEVF</sequence>
<evidence type="ECO:0000313" key="5">
    <source>
        <dbReference type="EMBL" id="MBE0399289.1"/>
    </source>
</evidence>
<dbReference type="RefSeq" id="WP_096278433.1">
    <property type="nucleotide sequence ID" value="NZ_CBCSBM010000009.1"/>
</dbReference>
<dbReference type="InterPro" id="IPR036388">
    <property type="entry name" value="WH-like_DNA-bd_sf"/>
</dbReference>
<evidence type="ECO:0000256" key="3">
    <source>
        <dbReference type="ARBA" id="ARBA00023163"/>
    </source>
</evidence>
<dbReference type="InterPro" id="IPR036390">
    <property type="entry name" value="WH_DNA-bd_sf"/>
</dbReference>
<keyword evidence="3" id="KW-0804">Transcription</keyword>
<evidence type="ECO:0000313" key="6">
    <source>
        <dbReference type="Proteomes" id="UP001645039"/>
    </source>
</evidence>
<dbReference type="Proteomes" id="UP001645039">
    <property type="component" value="Unassembled WGS sequence"/>
</dbReference>
<proteinExistence type="predicted"/>
<dbReference type="EMBL" id="RRZD01000003">
    <property type="protein sequence ID" value="MBE0399289.1"/>
    <property type="molecule type" value="Genomic_DNA"/>
</dbReference>
<gene>
    <name evidence="5" type="ORF">EI168_04075</name>
</gene>
<dbReference type="SUPFAM" id="SSF46785">
    <property type="entry name" value="Winged helix' DNA-binding domain"/>
    <property type="match status" value="1"/>
</dbReference>
<protein>
    <submittedName>
        <fullName evidence="5">Winged helix-turn-helix transcriptional regulator</fullName>
    </submittedName>
</protein>
<reference evidence="5 6" key="1">
    <citation type="submission" date="2020-07" db="EMBL/GenBank/DDBJ databases">
        <title>Halophilic bacteria isolated from french cheeses.</title>
        <authorList>
            <person name="Kothe C.I."/>
            <person name="Farah-Kraiem B."/>
            <person name="Renault P."/>
            <person name="Dridi B."/>
        </authorList>
    </citation>
    <scope>NUCLEOTIDE SEQUENCE [LARGE SCALE GENOMIC DNA]</scope>
    <source>
        <strain evidence="5 6">FME1</strain>
    </source>
</reference>
<dbReference type="PROSITE" id="PS50995">
    <property type="entry name" value="HTH_MARR_2"/>
    <property type="match status" value="1"/>
</dbReference>
<dbReference type="PANTHER" id="PTHR42756">
    <property type="entry name" value="TRANSCRIPTIONAL REGULATOR, MARR"/>
    <property type="match status" value="1"/>
</dbReference>
<keyword evidence="1" id="KW-0805">Transcription regulation</keyword>
<dbReference type="SMART" id="SM00347">
    <property type="entry name" value="HTH_MARR"/>
    <property type="match status" value="1"/>
</dbReference>
<evidence type="ECO:0000256" key="1">
    <source>
        <dbReference type="ARBA" id="ARBA00023015"/>
    </source>
</evidence>
<evidence type="ECO:0000256" key="2">
    <source>
        <dbReference type="ARBA" id="ARBA00023125"/>
    </source>
</evidence>
<organism evidence="5 6">
    <name type="scientific">Halomonas casei</name>
    <dbReference type="NCBI Taxonomy" id="2742613"/>
    <lineage>
        <taxon>Bacteria</taxon>
        <taxon>Pseudomonadati</taxon>
        <taxon>Pseudomonadota</taxon>
        <taxon>Gammaproteobacteria</taxon>
        <taxon>Oceanospirillales</taxon>
        <taxon>Halomonadaceae</taxon>
        <taxon>Halomonas</taxon>
    </lineage>
</organism>
<name>A0ABR9EZK8_9GAMM</name>
<dbReference type="Gene3D" id="1.10.10.10">
    <property type="entry name" value="Winged helix-like DNA-binding domain superfamily/Winged helix DNA-binding domain"/>
    <property type="match status" value="1"/>
</dbReference>